<dbReference type="PANTHER" id="PTHR43335">
    <property type="entry name" value="ABC TRANSPORTER, ATP-BINDING PROTEIN"/>
    <property type="match status" value="1"/>
</dbReference>
<dbReference type="Gene3D" id="3.40.50.300">
    <property type="entry name" value="P-loop containing nucleotide triphosphate hydrolases"/>
    <property type="match status" value="1"/>
</dbReference>
<dbReference type="GO" id="GO:0016887">
    <property type="term" value="F:ATP hydrolysis activity"/>
    <property type="evidence" value="ECO:0007669"/>
    <property type="project" value="InterPro"/>
</dbReference>
<evidence type="ECO:0000313" key="6">
    <source>
        <dbReference type="EMBL" id="QOG28832.1"/>
    </source>
</evidence>
<organism evidence="6 7">
    <name type="scientific">Enterococcus gallinarum</name>
    <dbReference type="NCBI Taxonomy" id="1353"/>
    <lineage>
        <taxon>Bacteria</taxon>
        <taxon>Bacillati</taxon>
        <taxon>Bacillota</taxon>
        <taxon>Bacilli</taxon>
        <taxon>Lactobacillales</taxon>
        <taxon>Enterococcaceae</taxon>
        <taxon>Enterococcus</taxon>
    </lineage>
</organism>
<dbReference type="EMBL" id="CP050485">
    <property type="protein sequence ID" value="QOG28832.1"/>
    <property type="molecule type" value="Genomic_DNA"/>
</dbReference>
<protein>
    <submittedName>
        <fullName evidence="6">ABC transporter ATP-binding protein</fullName>
    </submittedName>
</protein>
<reference evidence="6 7" key="1">
    <citation type="submission" date="2020-03" db="EMBL/GenBank/DDBJ databases">
        <title>Characterization of ganglioside-mimicking enterococci.</title>
        <authorList>
            <person name="Patry R.T."/>
            <person name="Nothaft H."/>
            <person name="Bridger R."/>
            <person name="Shajahan A."/>
            <person name="Huynh S."/>
            <person name="Sanchez S."/>
            <person name="Azadi P."/>
            <person name="Cooper K."/>
            <person name="Miller W.G."/>
            <person name="Parker C.T."/>
            <person name="Wells L."/>
            <person name="Szymanski C.M."/>
        </authorList>
    </citation>
    <scope>NUCLEOTIDE SEQUENCE [LARGE SCALE GENOMIC DNA]</scope>
    <source>
        <strain evidence="6 7">EGM181</strain>
    </source>
</reference>
<evidence type="ECO:0000256" key="4">
    <source>
        <dbReference type="ARBA" id="ARBA00022840"/>
    </source>
</evidence>
<dbReference type="SUPFAM" id="SSF52540">
    <property type="entry name" value="P-loop containing nucleoside triphosphate hydrolases"/>
    <property type="match status" value="1"/>
</dbReference>
<accession>A0AAE7T0P8</accession>
<feature type="domain" description="ABC transporter" evidence="5">
    <location>
        <begin position="5"/>
        <end position="232"/>
    </location>
</feature>
<name>A0AAE7T0P8_ENTGA</name>
<comment type="similarity">
    <text evidence="1">Belongs to the ABC transporter superfamily.</text>
</comment>
<keyword evidence="3" id="KW-0547">Nucleotide-binding</keyword>
<dbReference type="Pfam" id="PF00005">
    <property type="entry name" value="ABC_tran"/>
    <property type="match status" value="1"/>
</dbReference>
<dbReference type="RefSeq" id="WP_081131096.1">
    <property type="nucleotide sequence ID" value="NZ_CP050485.1"/>
</dbReference>
<keyword evidence="4 6" id="KW-0067">ATP-binding</keyword>
<proteinExistence type="inferred from homology"/>
<dbReference type="GO" id="GO:0005524">
    <property type="term" value="F:ATP binding"/>
    <property type="evidence" value="ECO:0007669"/>
    <property type="project" value="UniProtKB-KW"/>
</dbReference>
<dbReference type="PROSITE" id="PS50893">
    <property type="entry name" value="ABC_TRANSPORTER_2"/>
    <property type="match status" value="1"/>
</dbReference>
<dbReference type="InterPro" id="IPR003439">
    <property type="entry name" value="ABC_transporter-like_ATP-bd"/>
</dbReference>
<dbReference type="Proteomes" id="UP000516696">
    <property type="component" value="Chromosome"/>
</dbReference>
<dbReference type="PANTHER" id="PTHR43335:SF8">
    <property type="entry name" value="ABC TRANSPORTER, ATP-BINDING PROTEIN"/>
    <property type="match status" value="1"/>
</dbReference>
<evidence type="ECO:0000256" key="2">
    <source>
        <dbReference type="ARBA" id="ARBA00022448"/>
    </source>
</evidence>
<evidence type="ECO:0000256" key="3">
    <source>
        <dbReference type="ARBA" id="ARBA00022741"/>
    </source>
</evidence>
<keyword evidence="2" id="KW-0813">Transport</keyword>
<dbReference type="AlphaFoldDB" id="A0AAE7T0P8"/>
<evidence type="ECO:0000256" key="1">
    <source>
        <dbReference type="ARBA" id="ARBA00005417"/>
    </source>
</evidence>
<evidence type="ECO:0000313" key="7">
    <source>
        <dbReference type="Proteomes" id="UP000516696"/>
    </source>
</evidence>
<evidence type="ECO:0000259" key="5">
    <source>
        <dbReference type="PROSITE" id="PS50893"/>
    </source>
</evidence>
<dbReference type="SMART" id="SM00382">
    <property type="entry name" value="AAA"/>
    <property type="match status" value="1"/>
</dbReference>
<dbReference type="InterPro" id="IPR027417">
    <property type="entry name" value="P-loop_NTPase"/>
</dbReference>
<dbReference type="InterPro" id="IPR003593">
    <property type="entry name" value="AAA+_ATPase"/>
</dbReference>
<sequence>MSEIIRTHGLKKEYKNEIAVKHLDFVLQSGEICAFIGKNGAGKSTFFKMLSGQIQPTTGELQLFGMTDKDLLDARKKFGFMIEEPQFFMDFTAKQNLEYFRIQRGVPSKERINEVLEIVGLADQPKKKFKEYSMGMKQRLGLALCLLSSPDCLVLDEPTNGLDAQGINEIRQLLITLNQERHITILISSHILSELKLVATRFVFFNHGEIVEDLNADALHQKSKQQLRIHLDQVSKAAQLLEVAFSDIDYQVLPGDWLVLYNHIEDSAAINSLLNNHQLSIYEFQIAEVSLENYFLELIGQEELK</sequence>
<gene>
    <name evidence="6" type="ORF">EGM181_16930</name>
</gene>